<feature type="transmembrane region" description="Helical" evidence="1">
    <location>
        <begin position="50"/>
        <end position="73"/>
    </location>
</feature>
<keyword evidence="1" id="KW-0812">Transmembrane</keyword>
<sequence length="233" mass="24389">MFDYVNKLQLALGDKARRTGLKVGAGVVVLIGAGFLLAALWSWLAWNLELGPAIASLIIGGGLALIGLILWLASGAERHPMPTGSELKSEVETRLSDATDAALEKAKFKAEEALDSAQARVAGLFGAITGTARSAKSKAADGVHSFADKASDLASKASDVASDAAHKVGLDEHTLDDAKESIDRALNSRAAPGIGVAGAFAVGVAIASALKSRRHEEDFYYDDDDLYDEDFYA</sequence>
<feature type="transmembrane region" description="Helical" evidence="1">
    <location>
        <begin position="21"/>
        <end position="44"/>
    </location>
</feature>
<evidence type="ECO:0000256" key="1">
    <source>
        <dbReference type="SAM" id="Phobius"/>
    </source>
</evidence>
<keyword evidence="1" id="KW-0472">Membrane</keyword>
<dbReference type="AlphaFoldDB" id="A0A5C6S768"/>
<keyword evidence="3" id="KW-1185">Reference proteome</keyword>
<proteinExistence type="predicted"/>
<gene>
    <name evidence="2" type="ORF">FQV27_02450</name>
</gene>
<accession>A0A5C6S768</accession>
<name>A0A5C6S768_9RHOB</name>
<reference evidence="2 3" key="1">
    <citation type="submission" date="2019-08" db="EMBL/GenBank/DDBJ databases">
        <authorList>
            <person name="Ye J."/>
        </authorList>
    </citation>
    <scope>NUCLEOTIDE SEQUENCE [LARGE SCALE GENOMIC DNA]</scope>
    <source>
        <strain evidence="2 3">TK008</strain>
    </source>
</reference>
<dbReference type="EMBL" id="VOPL01000001">
    <property type="protein sequence ID" value="TXB70739.1"/>
    <property type="molecule type" value="Genomic_DNA"/>
</dbReference>
<dbReference type="OrthoDB" id="7773672at2"/>
<protein>
    <submittedName>
        <fullName evidence="2">Phage holin family protein</fullName>
    </submittedName>
</protein>
<dbReference type="Proteomes" id="UP000321562">
    <property type="component" value="Unassembled WGS sequence"/>
</dbReference>
<organism evidence="2 3">
    <name type="scientific">Paracoccus aurantiacus</name>
    <dbReference type="NCBI Taxonomy" id="2599412"/>
    <lineage>
        <taxon>Bacteria</taxon>
        <taxon>Pseudomonadati</taxon>
        <taxon>Pseudomonadota</taxon>
        <taxon>Alphaproteobacteria</taxon>
        <taxon>Rhodobacterales</taxon>
        <taxon>Paracoccaceae</taxon>
        <taxon>Paracoccus</taxon>
    </lineage>
</organism>
<feature type="transmembrane region" description="Helical" evidence="1">
    <location>
        <begin position="190"/>
        <end position="210"/>
    </location>
</feature>
<comment type="caution">
    <text evidence="2">The sequence shown here is derived from an EMBL/GenBank/DDBJ whole genome shotgun (WGS) entry which is preliminary data.</text>
</comment>
<dbReference type="RefSeq" id="WP_147096224.1">
    <property type="nucleotide sequence ID" value="NZ_JBHUFH010000002.1"/>
</dbReference>
<evidence type="ECO:0000313" key="3">
    <source>
        <dbReference type="Proteomes" id="UP000321562"/>
    </source>
</evidence>
<evidence type="ECO:0000313" key="2">
    <source>
        <dbReference type="EMBL" id="TXB70739.1"/>
    </source>
</evidence>
<keyword evidence="1" id="KW-1133">Transmembrane helix</keyword>